<gene>
    <name evidence="6" type="ORF">GCM10010911_15630</name>
</gene>
<feature type="domain" description="HTH tetR-type" evidence="5">
    <location>
        <begin position="1"/>
        <end position="60"/>
    </location>
</feature>
<accession>A0A916YSR5</accession>
<dbReference type="GO" id="GO:0000976">
    <property type="term" value="F:transcription cis-regulatory region binding"/>
    <property type="evidence" value="ECO:0007669"/>
    <property type="project" value="TreeGrafter"/>
</dbReference>
<keyword evidence="7" id="KW-1185">Reference proteome</keyword>
<dbReference type="PROSITE" id="PS01081">
    <property type="entry name" value="HTH_TETR_1"/>
    <property type="match status" value="1"/>
</dbReference>
<evidence type="ECO:0000256" key="1">
    <source>
        <dbReference type="ARBA" id="ARBA00023015"/>
    </source>
</evidence>
<dbReference type="GO" id="GO:0003700">
    <property type="term" value="F:DNA-binding transcription factor activity"/>
    <property type="evidence" value="ECO:0007669"/>
    <property type="project" value="TreeGrafter"/>
</dbReference>
<dbReference type="Gene3D" id="1.10.357.10">
    <property type="entry name" value="Tetracycline Repressor, domain 2"/>
    <property type="match status" value="1"/>
</dbReference>
<dbReference type="RefSeq" id="WP_188990680.1">
    <property type="nucleotide sequence ID" value="NZ_BMHP01000001.1"/>
</dbReference>
<dbReference type="InterPro" id="IPR001647">
    <property type="entry name" value="HTH_TetR"/>
</dbReference>
<evidence type="ECO:0000256" key="3">
    <source>
        <dbReference type="ARBA" id="ARBA00023163"/>
    </source>
</evidence>
<feature type="DNA-binding region" description="H-T-H motif" evidence="4">
    <location>
        <begin position="23"/>
        <end position="42"/>
    </location>
</feature>
<keyword evidence="1" id="KW-0805">Transcription regulation</keyword>
<keyword evidence="3" id="KW-0804">Transcription</keyword>
<dbReference type="PANTHER" id="PTHR30055:SF226">
    <property type="entry name" value="HTH-TYPE TRANSCRIPTIONAL REGULATOR PKSA"/>
    <property type="match status" value="1"/>
</dbReference>
<organism evidence="6 7">
    <name type="scientific">Paenibacillus nasutitermitis</name>
    <dbReference type="NCBI Taxonomy" id="1652958"/>
    <lineage>
        <taxon>Bacteria</taxon>
        <taxon>Bacillati</taxon>
        <taxon>Bacillota</taxon>
        <taxon>Bacilli</taxon>
        <taxon>Bacillales</taxon>
        <taxon>Paenibacillaceae</taxon>
        <taxon>Paenibacillus</taxon>
    </lineage>
</organism>
<keyword evidence="2 4" id="KW-0238">DNA-binding</keyword>
<dbReference type="InterPro" id="IPR036271">
    <property type="entry name" value="Tet_transcr_reg_TetR-rel_C_sf"/>
</dbReference>
<dbReference type="Gene3D" id="1.10.10.60">
    <property type="entry name" value="Homeodomain-like"/>
    <property type="match status" value="1"/>
</dbReference>
<dbReference type="InterPro" id="IPR050109">
    <property type="entry name" value="HTH-type_TetR-like_transc_reg"/>
</dbReference>
<dbReference type="Proteomes" id="UP000612456">
    <property type="component" value="Unassembled WGS sequence"/>
</dbReference>
<reference evidence="6" key="2">
    <citation type="submission" date="2020-09" db="EMBL/GenBank/DDBJ databases">
        <authorList>
            <person name="Sun Q."/>
            <person name="Zhou Y."/>
        </authorList>
    </citation>
    <scope>NUCLEOTIDE SEQUENCE</scope>
    <source>
        <strain evidence="6">CGMCC 1.15178</strain>
    </source>
</reference>
<dbReference type="GO" id="GO:0045892">
    <property type="term" value="P:negative regulation of DNA-templated transcription"/>
    <property type="evidence" value="ECO:0007669"/>
    <property type="project" value="UniProtKB-ARBA"/>
</dbReference>
<dbReference type="PROSITE" id="PS50977">
    <property type="entry name" value="HTH_TETR_2"/>
    <property type="match status" value="1"/>
</dbReference>
<evidence type="ECO:0000256" key="4">
    <source>
        <dbReference type="PROSITE-ProRule" id="PRU00335"/>
    </source>
</evidence>
<reference evidence="6" key="1">
    <citation type="journal article" date="2014" name="Int. J. Syst. Evol. Microbiol.">
        <title>Complete genome sequence of Corynebacterium casei LMG S-19264T (=DSM 44701T), isolated from a smear-ripened cheese.</title>
        <authorList>
            <consortium name="US DOE Joint Genome Institute (JGI-PGF)"/>
            <person name="Walter F."/>
            <person name="Albersmeier A."/>
            <person name="Kalinowski J."/>
            <person name="Ruckert C."/>
        </authorList>
    </citation>
    <scope>NUCLEOTIDE SEQUENCE</scope>
    <source>
        <strain evidence="6">CGMCC 1.15178</strain>
    </source>
</reference>
<protein>
    <submittedName>
        <fullName evidence="6">TetR family transcriptional regulator</fullName>
    </submittedName>
</protein>
<dbReference type="SUPFAM" id="SSF46689">
    <property type="entry name" value="Homeodomain-like"/>
    <property type="match status" value="1"/>
</dbReference>
<dbReference type="InterPro" id="IPR009057">
    <property type="entry name" value="Homeodomain-like_sf"/>
</dbReference>
<dbReference type="InterPro" id="IPR023772">
    <property type="entry name" value="DNA-bd_HTH_TetR-type_CS"/>
</dbReference>
<dbReference type="AlphaFoldDB" id="A0A916YSR5"/>
<dbReference type="PRINTS" id="PR00455">
    <property type="entry name" value="HTHTETR"/>
</dbReference>
<dbReference type="SUPFAM" id="SSF48498">
    <property type="entry name" value="Tetracyclin repressor-like, C-terminal domain"/>
    <property type="match status" value="1"/>
</dbReference>
<name>A0A916YSR5_9BACL</name>
<evidence type="ECO:0000313" key="6">
    <source>
        <dbReference type="EMBL" id="GGD58671.1"/>
    </source>
</evidence>
<dbReference type="EMBL" id="BMHP01000001">
    <property type="protein sequence ID" value="GGD58671.1"/>
    <property type="molecule type" value="Genomic_DNA"/>
</dbReference>
<dbReference type="PANTHER" id="PTHR30055">
    <property type="entry name" value="HTH-TYPE TRANSCRIPTIONAL REGULATOR RUTR"/>
    <property type="match status" value="1"/>
</dbReference>
<sequence length="193" mass="21648">MSRDKILDAAAGVFSTKGYHRSSMDDIAQMAGVAKGTLYYHFPGKAQLFQALITEGLRMITGRIREEVDRDLPLLEQIQTVIRLNIQLYMDYSELAHIFFNELSSGIDEEVLLALKEERSAYIRFIAEILEEAGLKKMNCELAASGLLSMMNGFCGYHLSHPGEVEQEQIVQLLYAAVTTGLLNPRVEMPESN</sequence>
<evidence type="ECO:0000259" key="5">
    <source>
        <dbReference type="PROSITE" id="PS50977"/>
    </source>
</evidence>
<dbReference type="Pfam" id="PF00440">
    <property type="entry name" value="TetR_N"/>
    <property type="match status" value="1"/>
</dbReference>
<dbReference type="FunFam" id="1.10.10.60:FF:000141">
    <property type="entry name" value="TetR family transcriptional regulator"/>
    <property type="match status" value="1"/>
</dbReference>
<evidence type="ECO:0000256" key="2">
    <source>
        <dbReference type="ARBA" id="ARBA00023125"/>
    </source>
</evidence>
<proteinExistence type="predicted"/>
<evidence type="ECO:0000313" key="7">
    <source>
        <dbReference type="Proteomes" id="UP000612456"/>
    </source>
</evidence>
<comment type="caution">
    <text evidence="6">The sequence shown here is derived from an EMBL/GenBank/DDBJ whole genome shotgun (WGS) entry which is preliminary data.</text>
</comment>